<accession>A0A7Z2T5X8</accession>
<protein>
    <submittedName>
        <fullName evidence="2">NAD(P)H-binding protein</fullName>
    </submittedName>
</protein>
<gene>
    <name evidence="2" type="ORF">GT360_13440</name>
</gene>
<evidence type="ECO:0000259" key="1">
    <source>
        <dbReference type="Pfam" id="PF13460"/>
    </source>
</evidence>
<dbReference type="PANTHER" id="PTHR43000">
    <property type="entry name" value="DTDP-D-GLUCOSE 4,6-DEHYDRATASE-RELATED"/>
    <property type="match status" value="1"/>
</dbReference>
<keyword evidence="3" id="KW-1185">Reference proteome</keyword>
<dbReference type="InterPro" id="IPR036291">
    <property type="entry name" value="NAD(P)-bd_dom_sf"/>
</dbReference>
<dbReference type="AlphaFoldDB" id="A0A7Z2T5X8"/>
<feature type="domain" description="NAD(P)-binding" evidence="1">
    <location>
        <begin position="6"/>
        <end position="148"/>
    </location>
</feature>
<dbReference type="EMBL" id="CP047475">
    <property type="protein sequence ID" value="QIA64763.1"/>
    <property type="molecule type" value="Genomic_DNA"/>
</dbReference>
<dbReference type="SUPFAM" id="SSF51735">
    <property type="entry name" value="NAD(P)-binding Rossmann-fold domains"/>
    <property type="match status" value="1"/>
</dbReference>
<dbReference type="Proteomes" id="UP000464262">
    <property type="component" value="Chromosome 1"/>
</dbReference>
<dbReference type="Gene3D" id="3.40.50.720">
    <property type="entry name" value="NAD(P)-binding Rossmann-like Domain"/>
    <property type="match status" value="1"/>
</dbReference>
<organism evidence="2 3">
    <name type="scientific">Vibrio astriarenae</name>
    <dbReference type="NCBI Taxonomy" id="1481923"/>
    <lineage>
        <taxon>Bacteria</taxon>
        <taxon>Pseudomonadati</taxon>
        <taxon>Pseudomonadota</taxon>
        <taxon>Gammaproteobacteria</taxon>
        <taxon>Vibrionales</taxon>
        <taxon>Vibrionaceae</taxon>
        <taxon>Vibrio</taxon>
    </lineage>
</organism>
<dbReference type="InterPro" id="IPR016040">
    <property type="entry name" value="NAD(P)-bd_dom"/>
</dbReference>
<proteinExistence type="predicted"/>
<evidence type="ECO:0000313" key="3">
    <source>
        <dbReference type="Proteomes" id="UP000464262"/>
    </source>
</evidence>
<dbReference type="Pfam" id="PF13460">
    <property type="entry name" value="NAD_binding_10"/>
    <property type="match status" value="1"/>
</dbReference>
<reference evidence="2 3" key="1">
    <citation type="submission" date="2020-01" db="EMBL/GenBank/DDBJ databases">
        <title>Whole genome and functional gene identification of agarase of Vibrio HN897.</title>
        <authorList>
            <person name="Liu Y."/>
            <person name="Zhao Z."/>
        </authorList>
    </citation>
    <scope>NUCLEOTIDE SEQUENCE [LARGE SCALE GENOMIC DNA]</scope>
    <source>
        <strain evidence="2 3">HN897</strain>
    </source>
</reference>
<sequence>MGVYLQSLLTDNGYEVTVTSRSSKTSENVNVKFIQGNAQDDDFIDEVLTLGWDVVVDFMIYSTSSFEKKVDKLLKYTKQYVYLSSARVYADSNGKITENSSRLLDVSKDTEFLATDEYALAKARQENILYSSKAKNWTIVRPYITYGDNRLQLGVLEKESWLYRALKGKTIVFSKEMCGKRTTITSGYDVAKAISSLLGREGALGEVFHITSNESTSWEEVLTLYCEEIEKQLGFRPKVLLQDLPEFSSHHASIYQIRYDRFYNRTFDNSKIERFIDVNDFTSYSEGLKACLNTFVYNPKFLAINWRSEAIKDKYAGEYTRLSEIDGVKNKLKYIYFRFIK</sequence>
<name>A0A7Z2T5X8_9VIBR</name>
<evidence type="ECO:0000313" key="2">
    <source>
        <dbReference type="EMBL" id="QIA64763.1"/>
    </source>
</evidence>
<dbReference type="KEGG" id="vas:GT360_13440"/>